<reference evidence="1 2" key="1">
    <citation type="submission" date="2017-09" db="EMBL/GenBank/DDBJ databases">
        <title>Genomics of the genus Arcobacter.</title>
        <authorList>
            <person name="Perez-Cataluna A."/>
            <person name="Figueras M.J."/>
            <person name="Salas-Masso N."/>
        </authorList>
    </citation>
    <scope>NUCLEOTIDE SEQUENCE [LARGE SCALE GENOMIC DNA]</scope>
    <source>
        <strain evidence="1 2">CECT 7386</strain>
    </source>
</reference>
<keyword evidence="2" id="KW-1185">Reference proteome</keyword>
<evidence type="ECO:0000313" key="1">
    <source>
        <dbReference type="EMBL" id="RXK15301.1"/>
    </source>
</evidence>
<dbReference type="EMBL" id="NXID01000031">
    <property type="protein sequence ID" value="RXK15301.1"/>
    <property type="molecule type" value="Genomic_DNA"/>
</dbReference>
<dbReference type="Proteomes" id="UP000290092">
    <property type="component" value="Unassembled WGS sequence"/>
</dbReference>
<dbReference type="GO" id="GO:0004623">
    <property type="term" value="F:phospholipase A2 activity"/>
    <property type="evidence" value="ECO:0007669"/>
    <property type="project" value="InterPro"/>
</dbReference>
<dbReference type="Gene3D" id="1.20.90.10">
    <property type="entry name" value="Phospholipase A2 domain"/>
    <property type="match status" value="1"/>
</dbReference>
<accession>A0AAX2AIM8</accession>
<sequence>MKVILYANPKYWALSNKEKKEICNGCGAKGAWYNFLIPGGIFKEACNIHDFDYLIGKTEEDKRKADRRFIQNLKRIVDKTENRALKKYRLVKAKGFYKAVKDFGDEAFWANKIVDEKNSQGKEVEI</sequence>
<proteinExistence type="predicted"/>
<dbReference type="KEGG" id="amyt:AMYT_0663"/>
<dbReference type="InterPro" id="IPR036444">
    <property type="entry name" value="PLipase_A2_dom_sf"/>
</dbReference>
<dbReference type="RefSeq" id="WP_114841135.1">
    <property type="nucleotide sequence ID" value="NZ_CP031219.1"/>
</dbReference>
<gene>
    <name evidence="1" type="ORF">CP985_09065</name>
</gene>
<dbReference type="GO" id="GO:0050482">
    <property type="term" value="P:arachidonate secretion"/>
    <property type="evidence" value="ECO:0007669"/>
    <property type="project" value="InterPro"/>
</dbReference>
<name>A0AAX2AIM8_9BACT</name>
<dbReference type="AlphaFoldDB" id="A0AAX2AIM8"/>
<organism evidence="1 2">
    <name type="scientific">Malaciobacter mytili LMG 24559</name>
    <dbReference type="NCBI Taxonomy" id="1032238"/>
    <lineage>
        <taxon>Bacteria</taxon>
        <taxon>Pseudomonadati</taxon>
        <taxon>Campylobacterota</taxon>
        <taxon>Epsilonproteobacteria</taxon>
        <taxon>Campylobacterales</taxon>
        <taxon>Arcobacteraceae</taxon>
        <taxon>Malaciobacter</taxon>
    </lineage>
</organism>
<comment type="caution">
    <text evidence="1">The sequence shown here is derived from an EMBL/GenBank/DDBJ whole genome shotgun (WGS) entry which is preliminary data.</text>
</comment>
<dbReference type="SUPFAM" id="SSF48619">
    <property type="entry name" value="Phospholipase A2, PLA2"/>
    <property type="match status" value="1"/>
</dbReference>
<protein>
    <submittedName>
        <fullName evidence="1">Uncharacterized protein</fullName>
    </submittedName>
</protein>
<evidence type="ECO:0000313" key="2">
    <source>
        <dbReference type="Proteomes" id="UP000290092"/>
    </source>
</evidence>
<dbReference type="GO" id="GO:0006644">
    <property type="term" value="P:phospholipid metabolic process"/>
    <property type="evidence" value="ECO:0007669"/>
    <property type="project" value="InterPro"/>
</dbReference>